<keyword evidence="1" id="KW-1133">Transmembrane helix</keyword>
<proteinExistence type="predicted"/>
<keyword evidence="1" id="KW-0472">Membrane</keyword>
<dbReference type="HOGENOM" id="CLU_079621_0_0_5"/>
<organism evidence="3 4">
    <name type="scientific">Asticcacaulis biprosthecium C19</name>
    <dbReference type="NCBI Taxonomy" id="715226"/>
    <lineage>
        <taxon>Bacteria</taxon>
        <taxon>Pseudomonadati</taxon>
        <taxon>Pseudomonadota</taxon>
        <taxon>Alphaproteobacteria</taxon>
        <taxon>Caulobacterales</taxon>
        <taxon>Caulobacteraceae</taxon>
        <taxon>Asticcacaulis</taxon>
    </lineage>
</organism>
<reference evidence="4" key="1">
    <citation type="submission" date="2011-03" db="EMBL/GenBank/DDBJ databases">
        <title>Draft genome sequence of Brevundimonas diminuta.</title>
        <authorList>
            <person name="Brown P.J.B."/>
            <person name="Buechlein A."/>
            <person name="Hemmerich C."/>
            <person name="Brun Y.V."/>
        </authorList>
    </citation>
    <scope>NUCLEOTIDE SEQUENCE [LARGE SCALE GENOMIC DNA]</scope>
    <source>
        <strain evidence="4">C19</strain>
    </source>
</reference>
<gene>
    <name evidence="3" type="ORF">ABI_29680</name>
</gene>
<name>F4QMW0_9CAUL</name>
<feature type="transmembrane region" description="Helical" evidence="1">
    <location>
        <begin position="98"/>
        <end position="123"/>
    </location>
</feature>
<protein>
    <submittedName>
        <fullName evidence="3">LytTr DNA-binding domain protein</fullName>
    </submittedName>
</protein>
<evidence type="ECO:0000259" key="2">
    <source>
        <dbReference type="PROSITE" id="PS50930"/>
    </source>
</evidence>
<dbReference type="EMBL" id="GL883078">
    <property type="protein sequence ID" value="EGF91551.1"/>
    <property type="molecule type" value="Genomic_DNA"/>
</dbReference>
<dbReference type="OrthoDB" id="7028951at2"/>
<dbReference type="InterPro" id="IPR007492">
    <property type="entry name" value="LytTR_DNA-bd_dom"/>
</dbReference>
<keyword evidence="4" id="KW-1185">Reference proteome</keyword>
<dbReference type="Gene3D" id="2.40.50.1020">
    <property type="entry name" value="LytTr DNA-binding domain"/>
    <property type="match status" value="1"/>
</dbReference>
<dbReference type="SMART" id="SM00850">
    <property type="entry name" value="LytTR"/>
    <property type="match status" value="1"/>
</dbReference>
<feature type="transmembrane region" description="Helical" evidence="1">
    <location>
        <begin position="31"/>
        <end position="53"/>
    </location>
</feature>
<dbReference type="Pfam" id="PF04397">
    <property type="entry name" value="LytTR"/>
    <property type="match status" value="1"/>
</dbReference>
<dbReference type="PROSITE" id="PS50930">
    <property type="entry name" value="HTH_LYTTR"/>
    <property type="match status" value="1"/>
</dbReference>
<keyword evidence="1" id="KW-0812">Transmembrane</keyword>
<evidence type="ECO:0000313" key="4">
    <source>
        <dbReference type="Proteomes" id="UP000006512"/>
    </source>
</evidence>
<accession>F4QMW0</accession>
<dbReference type="STRING" id="715226.ABI_29680"/>
<dbReference type="GO" id="GO:0003677">
    <property type="term" value="F:DNA binding"/>
    <property type="evidence" value="ECO:0007669"/>
    <property type="project" value="UniProtKB-KW"/>
</dbReference>
<evidence type="ECO:0000313" key="3">
    <source>
        <dbReference type="EMBL" id="EGF91551.1"/>
    </source>
</evidence>
<dbReference type="AlphaFoldDB" id="F4QMW0"/>
<dbReference type="eggNOG" id="COG3279">
    <property type="taxonomic scope" value="Bacteria"/>
</dbReference>
<keyword evidence="3" id="KW-0238">DNA-binding</keyword>
<evidence type="ECO:0000256" key="1">
    <source>
        <dbReference type="SAM" id="Phobius"/>
    </source>
</evidence>
<sequence>MAGSFRHWQPSFADGALRLGPSFLSFHSAPLLRWQILASLPVIGLALGLIGPFGSYTGMTLAERLAHFTLCVSVIGAGSLGFSYAVARRWFQGYWPLWAALCVDVALAVPGAVVVYLSLAVFAPAVAGQIDPVSLVWQNLIMTLIFRAVSLVLSWERIRDGSQVEAPPVVDGTADFRAKLPRELRGQPVLALSSEDHYLRVHTPKGEALIHMTLAQAQALLLGGFQIHRSHWVSGEAIRKTSGDKVELVTGLALPLSRHRRKAFDQWLETVTPA</sequence>
<feature type="transmembrane region" description="Helical" evidence="1">
    <location>
        <begin position="65"/>
        <end position="86"/>
    </location>
</feature>
<dbReference type="Proteomes" id="UP000006512">
    <property type="component" value="Unassembled WGS sequence"/>
</dbReference>
<dbReference type="RefSeq" id="WP_006273753.1">
    <property type="nucleotide sequence ID" value="NZ_GL883078.1"/>
</dbReference>
<feature type="domain" description="HTH LytTR-type" evidence="2">
    <location>
        <begin position="189"/>
        <end position="270"/>
    </location>
</feature>